<dbReference type="Pfam" id="PF01827">
    <property type="entry name" value="FTH"/>
    <property type="match status" value="1"/>
</dbReference>
<organism evidence="3">
    <name type="scientific">Caenorhabditis remanei</name>
    <name type="common">Caenorhabditis vulgaris</name>
    <dbReference type="NCBI Taxonomy" id="31234"/>
    <lineage>
        <taxon>Eukaryota</taxon>
        <taxon>Metazoa</taxon>
        <taxon>Ecdysozoa</taxon>
        <taxon>Nematoda</taxon>
        <taxon>Chromadorea</taxon>
        <taxon>Rhabditida</taxon>
        <taxon>Rhabditina</taxon>
        <taxon>Rhabditomorpha</taxon>
        <taxon>Rhabditoidea</taxon>
        <taxon>Rhabditidae</taxon>
        <taxon>Peloderinae</taxon>
        <taxon>Caenorhabditis</taxon>
    </lineage>
</organism>
<dbReference type="PANTHER" id="PTHR23015">
    <property type="entry name" value="UNCHARACTERIZED C.ELEGANS PROTEIN"/>
    <property type="match status" value="1"/>
</dbReference>
<dbReference type="HOGENOM" id="CLU_030831_0_1_1"/>
<protein>
    <recommendedName>
        <fullName evidence="1">DUF38 domain-containing protein</fullName>
    </recommendedName>
</protein>
<evidence type="ECO:0000313" key="3">
    <source>
        <dbReference type="Proteomes" id="UP000008281"/>
    </source>
</evidence>
<feature type="domain" description="DUF38" evidence="1">
    <location>
        <begin position="143"/>
        <end position="212"/>
    </location>
</feature>
<dbReference type="GO" id="GO:0045087">
    <property type="term" value="P:innate immune response"/>
    <property type="evidence" value="ECO:0007669"/>
    <property type="project" value="TreeGrafter"/>
</dbReference>
<dbReference type="PANTHER" id="PTHR23015:SF4">
    <property type="entry name" value="DUF38 DOMAIN-CONTAINING PROTEIN-RELATED"/>
    <property type="match status" value="1"/>
</dbReference>
<dbReference type="InterPro" id="IPR040161">
    <property type="entry name" value="FB224"/>
</dbReference>
<accession>E3MGN2</accession>
<sequence length="256" mass="29206">MSPSFLEIPDIPMEMIMNNLDYLAILLIFRQSVRKTCWVLRNFIDDKKPGIRMKEIRISQKSDTAVGLAINLPTSGPGDDTYIILTYEKHENGCRIKGGTSDGDKNKIVENVNFLDAVLHDLKVALNFKKSIFEEITVCGASFFEKFEEIMKSQKPFGAEFIVIHDNSLEHARQILKHADPKYLKQIVITSHDPCYIRECVRFESSKSSKTFSHFATTSIQLENLEVETIRAIKEVCLFVLMSICINFFSELSSIP</sequence>
<evidence type="ECO:0000259" key="1">
    <source>
        <dbReference type="Pfam" id="PF01827"/>
    </source>
</evidence>
<dbReference type="Proteomes" id="UP000008281">
    <property type="component" value="Unassembled WGS sequence"/>
</dbReference>
<proteinExistence type="predicted"/>
<dbReference type="OrthoDB" id="5907094at2759"/>
<reference evidence="2" key="1">
    <citation type="submission" date="2007-07" db="EMBL/GenBank/DDBJ databases">
        <title>PCAP assembly of the Caenorhabditis remanei genome.</title>
        <authorList>
            <consortium name="The Caenorhabditis remanei Sequencing Consortium"/>
            <person name="Wilson R.K."/>
        </authorList>
    </citation>
    <scope>NUCLEOTIDE SEQUENCE [LARGE SCALE GENOMIC DNA]</scope>
    <source>
        <strain evidence="2">PB4641</strain>
    </source>
</reference>
<dbReference type="InterPro" id="IPR002900">
    <property type="entry name" value="DUF38/FTH_CAE_spp"/>
</dbReference>
<name>E3MGN2_CAERE</name>
<dbReference type="EMBL" id="DS268444">
    <property type="protein sequence ID" value="EFP01765.1"/>
    <property type="molecule type" value="Genomic_DNA"/>
</dbReference>
<dbReference type="AlphaFoldDB" id="E3MGN2"/>
<dbReference type="InParanoid" id="E3MGN2"/>
<gene>
    <name evidence="2" type="ORF">CRE_23410</name>
</gene>
<keyword evidence="3" id="KW-1185">Reference proteome</keyword>
<evidence type="ECO:0000313" key="2">
    <source>
        <dbReference type="EMBL" id="EFP01765.1"/>
    </source>
</evidence>